<dbReference type="EMBL" id="QGHB01000001">
    <property type="protein sequence ID" value="PWK91761.1"/>
    <property type="molecule type" value="Genomic_DNA"/>
</dbReference>
<dbReference type="Gene3D" id="2.80.10.50">
    <property type="match status" value="1"/>
</dbReference>
<name>A0A316IEU3_9PSEU</name>
<sequence length="182" mass="19973">MKRASIRIVIAFFGALFALVGALQPASAEPAAALPGNAAPVKMDMAASAATWLMNLNSGKCALSQGGADGQPVVQYQCLNYNDQRWSLVDKGSSRFQLRNANSGKCLLVRGTGNEAPAVQFQCLNYVDQYWEFYNYPGYPGWYWLQNVNSRKCLIVRGGSDGTQLVQFDCAQYIDQAWGRVI</sequence>
<dbReference type="Proteomes" id="UP000246005">
    <property type="component" value="Unassembled WGS sequence"/>
</dbReference>
<organism evidence="3 5">
    <name type="scientific">Lentzea atacamensis</name>
    <dbReference type="NCBI Taxonomy" id="531938"/>
    <lineage>
        <taxon>Bacteria</taxon>
        <taxon>Bacillati</taxon>
        <taxon>Actinomycetota</taxon>
        <taxon>Actinomycetes</taxon>
        <taxon>Pseudonocardiales</taxon>
        <taxon>Pseudonocardiaceae</taxon>
        <taxon>Lentzea</taxon>
    </lineage>
</organism>
<dbReference type="EMBL" id="QLTT01000006">
    <property type="protein sequence ID" value="RAS63677.1"/>
    <property type="molecule type" value="Genomic_DNA"/>
</dbReference>
<evidence type="ECO:0000313" key="6">
    <source>
        <dbReference type="Proteomes" id="UP000248714"/>
    </source>
</evidence>
<dbReference type="Proteomes" id="UP000248714">
    <property type="component" value="Unassembled WGS sequence"/>
</dbReference>
<feature type="signal peptide" evidence="1">
    <location>
        <begin position="1"/>
        <end position="28"/>
    </location>
</feature>
<comment type="caution">
    <text evidence="3">The sequence shown here is derived from an EMBL/GenBank/DDBJ whole genome shotgun (WGS) entry which is preliminary data.</text>
</comment>
<gene>
    <name evidence="4" type="ORF">C8D87_10678</name>
    <name evidence="3" type="ORF">C8D88_1011800</name>
</gene>
<dbReference type="SUPFAM" id="SSF50370">
    <property type="entry name" value="Ricin B-like lectins"/>
    <property type="match status" value="1"/>
</dbReference>
<dbReference type="SMART" id="SM00458">
    <property type="entry name" value="RICIN"/>
    <property type="match status" value="1"/>
</dbReference>
<keyword evidence="6" id="KW-1185">Reference proteome</keyword>
<dbReference type="GO" id="GO:0030246">
    <property type="term" value="F:carbohydrate binding"/>
    <property type="evidence" value="ECO:0007669"/>
    <property type="project" value="UniProtKB-KW"/>
</dbReference>
<evidence type="ECO:0000313" key="3">
    <source>
        <dbReference type="EMBL" id="PWK91761.1"/>
    </source>
</evidence>
<evidence type="ECO:0000313" key="5">
    <source>
        <dbReference type="Proteomes" id="UP000246005"/>
    </source>
</evidence>
<dbReference type="InterPro" id="IPR000772">
    <property type="entry name" value="Ricin_B_lectin"/>
</dbReference>
<feature type="chain" id="PRO_5016452119" evidence="1">
    <location>
        <begin position="29"/>
        <end position="182"/>
    </location>
</feature>
<dbReference type="InterPro" id="IPR035992">
    <property type="entry name" value="Ricin_B-like_lectins"/>
</dbReference>
<keyword evidence="1" id="KW-0732">Signal</keyword>
<proteinExistence type="predicted"/>
<dbReference type="AlphaFoldDB" id="A0A316IEU3"/>
<accession>A0A316IEU3</accession>
<evidence type="ECO:0000259" key="2">
    <source>
        <dbReference type="SMART" id="SM00458"/>
    </source>
</evidence>
<evidence type="ECO:0000313" key="4">
    <source>
        <dbReference type="EMBL" id="RAS63677.1"/>
    </source>
</evidence>
<reference evidence="3 5" key="1">
    <citation type="submission" date="2018-05" db="EMBL/GenBank/DDBJ databases">
        <title>Genomic Encyclopedia of Type Strains, Phase IV (KMG-IV): sequencing the most valuable type-strain genomes for metagenomic binning, comparative biology and taxonomic classification.</title>
        <authorList>
            <person name="Goeker M."/>
        </authorList>
    </citation>
    <scope>NUCLEOTIDE SEQUENCE [LARGE SCALE GENOMIC DNA]</scope>
    <source>
        <strain evidence="4 6">DSM 45479</strain>
        <strain evidence="3 5">DSM 45480</strain>
    </source>
</reference>
<dbReference type="CDD" id="cd00161">
    <property type="entry name" value="beta-trefoil_Ricin-like"/>
    <property type="match status" value="1"/>
</dbReference>
<protein>
    <submittedName>
        <fullName evidence="3">Ricin-type beta-trefoil lectin protein</fullName>
    </submittedName>
</protein>
<evidence type="ECO:0000256" key="1">
    <source>
        <dbReference type="SAM" id="SignalP"/>
    </source>
</evidence>
<dbReference type="Pfam" id="PF00652">
    <property type="entry name" value="Ricin_B_lectin"/>
    <property type="match status" value="1"/>
</dbReference>
<dbReference type="RefSeq" id="WP_146231418.1">
    <property type="nucleotide sequence ID" value="NZ_QGHB01000001.1"/>
</dbReference>
<dbReference type="PROSITE" id="PS50231">
    <property type="entry name" value="RICIN_B_LECTIN"/>
    <property type="match status" value="1"/>
</dbReference>
<feature type="domain" description="Ricin B lectin" evidence="2">
    <location>
        <begin position="51"/>
        <end position="181"/>
    </location>
</feature>
<keyword evidence="3" id="KW-0430">Lectin</keyword>